<evidence type="ECO:0000259" key="4">
    <source>
        <dbReference type="Pfam" id="PF04500"/>
    </source>
</evidence>
<keyword evidence="1" id="KW-0479">Metal-binding</keyword>
<dbReference type="AlphaFoldDB" id="A0A225UXI6"/>
<dbReference type="OrthoDB" id="9988443at2759"/>
<comment type="caution">
    <text evidence="6">The sequence shown here is derived from an EMBL/GenBank/DDBJ whole genome shotgun (WGS) entry which is preliminary data.</text>
</comment>
<accession>A0A225UXI6</accession>
<dbReference type="InterPro" id="IPR018289">
    <property type="entry name" value="MULE_transposase_dom"/>
</dbReference>
<dbReference type="PANTHER" id="PTHR47160">
    <property type="entry name" value="PUTATIVE-RELATED"/>
    <property type="match status" value="1"/>
</dbReference>
<keyword evidence="2" id="KW-0863">Zinc-finger</keyword>
<dbReference type="Proteomes" id="UP000198211">
    <property type="component" value="Unassembled WGS sequence"/>
</dbReference>
<evidence type="ECO:0000256" key="2">
    <source>
        <dbReference type="ARBA" id="ARBA00022771"/>
    </source>
</evidence>
<evidence type="ECO:0000259" key="5">
    <source>
        <dbReference type="Pfam" id="PF10551"/>
    </source>
</evidence>
<dbReference type="Pfam" id="PF04500">
    <property type="entry name" value="FLYWCH"/>
    <property type="match status" value="1"/>
</dbReference>
<protein>
    <recommendedName>
        <fullName evidence="8">FLYWCH-type domain-containing protein</fullName>
    </recommendedName>
</protein>
<organism evidence="6 7">
    <name type="scientific">Phytophthora megakarya</name>
    <dbReference type="NCBI Taxonomy" id="4795"/>
    <lineage>
        <taxon>Eukaryota</taxon>
        <taxon>Sar</taxon>
        <taxon>Stramenopiles</taxon>
        <taxon>Oomycota</taxon>
        <taxon>Peronosporomycetes</taxon>
        <taxon>Peronosporales</taxon>
        <taxon>Peronosporaceae</taxon>
        <taxon>Phytophthora</taxon>
    </lineage>
</organism>
<evidence type="ECO:0000256" key="1">
    <source>
        <dbReference type="ARBA" id="ARBA00022723"/>
    </source>
</evidence>
<dbReference type="InterPro" id="IPR007588">
    <property type="entry name" value="Znf_FLYWCH"/>
</dbReference>
<dbReference type="GO" id="GO:0008270">
    <property type="term" value="F:zinc ion binding"/>
    <property type="evidence" value="ECO:0007669"/>
    <property type="project" value="UniProtKB-KW"/>
</dbReference>
<evidence type="ECO:0000313" key="6">
    <source>
        <dbReference type="EMBL" id="OWY97538.1"/>
    </source>
</evidence>
<feature type="domain" description="MULE transposase" evidence="5">
    <location>
        <begin position="181"/>
        <end position="273"/>
    </location>
</feature>
<dbReference type="EMBL" id="NBNE01010343">
    <property type="protein sequence ID" value="OWY97538.1"/>
    <property type="molecule type" value="Genomic_DNA"/>
</dbReference>
<dbReference type="PANTHER" id="PTHR47160:SF5">
    <property type="entry name" value="MULE TRANSPOSASE DOMAIN-CONTAINING PROTEIN"/>
    <property type="match status" value="1"/>
</dbReference>
<evidence type="ECO:0000256" key="3">
    <source>
        <dbReference type="ARBA" id="ARBA00022833"/>
    </source>
</evidence>
<keyword evidence="7" id="KW-1185">Reference proteome</keyword>
<feature type="domain" description="FLYWCH-type" evidence="4">
    <location>
        <begin position="3"/>
        <end position="48"/>
    </location>
</feature>
<evidence type="ECO:0008006" key="8">
    <source>
        <dbReference type="Google" id="ProtNLM"/>
    </source>
</evidence>
<proteinExistence type="predicted"/>
<keyword evidence="3" id="KW-0862">Zinc</keyword>
<sequence>MEYKGYQFYRQREVVETGTTYFICSRYRAGCRARLIVRDSVVKARNSHSCDEEEEADTTTDVRSRMRSELQKAGLANLSLPPSLVWEQVMASLHEAHPNATLRTIARLPSIAIIKYGRTQATGSDAFRAIESTPTRNVAETDPRPFLQFSVVYTIGCGMHICVGFGHPELIRLLRYSNSAIYIDGTFKMVPAPLRQCLIVIVKDLGVDVYVPAMYVLMDSKHQDAYWNALNFVIIQTGRLLEPSTVTCDFEKGLMNAVTDQFPLVKIVGCLFPMKQALHRKMIELRIPLDQIAATLSPGTMDVLTFIPVAEIAGKGIRFVRSRITQTGTKTKWDAFWRYFLSTWMQTNGADLWNVNSMIEAGIDLHNRTNNPLESYNRVFSDKFTVKHPSLVALWKSQRRRPSLCSPH</sequence>
<name>A0A225UXI6_9STRA</name>
<reference evidence="7" key="1">
    <citation type="submission" date="2017-03" db="EMBL/GenBank/DDBJ databases">
        <title>Phytopthora megakarya and P. palmivora, two closely related causual agents of cacao black pod achieved similar genome size and gene model numbers by different mechanisms.</title>
        <authorList>
            <person name="Ali S."/>
            <person name="Shao J."/>
            <person name="Larry D.J."/>
            <person name="Kronmiller B."/>
            <person name="Shen D."/>
            <person name="Strem M.D."/>
            <person name="Melnick R.L."/>
            <person name="Guiltinan M.J."/>
            <person name="Tyler B.M."/>
            <person name="Meinhardt L.W."/>
            <person name="Bailey B.A."/>
        </authorList>
    </citation>
    <scope>NUCLEOTIDE SEQUENCE [LARGE SCALE GENOMIC DNA]</scope>
    <source>
        <strain evidence="7">zdho120</strain>
    </source>
</reference>
<dbReference type="Pfam" id="PF10551">
    <property type="entry name" value="MULE"/>
    <property type="match status" value="1"/>
</dbReference>
<evidence type="ECO:0000313" key="7">
    <source>
        <dbReference type="Proteomes" id="UP000198211"/>
    </source>
</evidence>
<dbReference type="Gene3D" id="2.20.25.240">
    <property type="match status" value="1"/>
</dbReference>
<gene>
    <name evidence="6" type="ORF">PHMEG_00031912</name>
</gene>